<gene>
    <name evidence="3" type="ORF">A3770_01p09200</name>
</gene>
<protein>
    <submittedName>
        <fullName evidence="3">Zinc finger HIT domain-containing protein</fullName>
    </submittedName>
</protein>
<dbReference type="PROSITE" id="PS51083">
    <property type="entry name" value="ZF_HIT"/>
    <property type="match status" value="1"/>
</dbReference>
<dbReference type="EMBL" id="CP031034">
    <property type="protein sequence ID" value="QDZ18402.1"/>
    <property type="molecule type" value="Genomic_DNA"/>
</dbReference>
<dbReference type="Pfam" id="PF04438">
    <property type="entry name" value="zf-HIT"/>
    <property type="match status" value="1"/>
</dbReference>
<evidence type="ECO:0000313" key="3">
    <source>
        <dbReference type="EMBL" id="QDZ18402.1"/>
    </source>
</evidence>
<proteinExistence type="predicted"/>
<dbReference type="OrthoDB" id="542149at2759"/>
<dbReference type="Proteomes" id="UP000316726">
    <property type="component" value="Chromosome 1"/>
</dbReference>
<dbReference type="PANTHER" id="PTHR15555">
    <property type="entry name" value="ZINC FINGER HIT DOMAIN CONTAINING PROTEIN 2 PROTEIN FON -RELATED"/>
    <property type="match status" value="1"/>
</dbReference>
<evidence type="ECO:0000259" key="2">
    <source>
        <dbReference type="PROSITE" id="PS51083"/>
    </source>
</evidence>
<dbReference type="AlphaFoldDB" id="A0A5B8MGD8"/>
<feature type="domain" description="HIT-type" evidence="2">
    <location>
        <begin position="3"/>
        <end position="35"/>
    </location>
</feature>
<keyword evidence="4" id="KW-1185">Reference proteome</keyword>
<dbReference type="SUPFAM" id="SSF144232">
    <property type="entry name" value="HIT/MYND zinc finger-like"/>
    <property type="match status" value="1"/>
</dbReference>
<keyword evidence="1" id="KW-0862">Zinc</keyword>
<name>A0A5B8MGD8_9CHLO</name>
<sequence>MECQVCLQGRARYACPRCGTRYCTLACYRGHSSNCVDAFYRESVEEDLKGTRVSDEGKGEMVEILKRVHESSLASGSPSEGEEGEDGKSYRHLLSDETVEALSEAFSRSADAGDEDIDLKELQKLMGSGEFQSFSKAALAGELSHLIREEEPWWHNREALDLRCSADGTSLVKILVVADDTEGGGGVQGPEAGRGVAGNSPGLVPPLPSKSLPPLSQFTRKPPSEDLCWHLVDILYAYCFVHRMRNSHFSSGQARAQAGEEVFMISNVLQMQLTGLHKVVGAEKKETEGSGERDAGGTGVPVLPKSAHQAISGCIGSILSQKSGLGYDCTPKYCASVAGDVSSVLGCGKAAVLCALEEVRVFMVTAKKKAGSRAPKGKTQDHSPREAKAKQAFRLLAQKIQYFLSWANEQCEKRFEDLSLAVNMVSLDQGLASQVNPLVKI</sequence>
<dbReference type="PANTHER" id="PTHR15555:SF0">
    <property type="entry name" value="ZINC FINGER HIT DOMAIN-CONTAINING PROTEIN 2"/>
    <property type="match status" value="1"/>
</dbReference>
<keyword evidence="1" id="KW-0863">Zinc-finger</keyword>
<evidence type="ECO:0000313" key="4">
    <source>
        <dbReference type="Proteomes" id="UP000316726"/>
    </source>
</evidence>
<dbReference type="STRING" id="1764295.A0A5B8MGD8"/>
<organism evidence="3 4">
    <name type="scientific">Chloropicon primus</name>
    <dbReference type="NCBI Taxonomy" id="1764295"/>
    <lineage>
        <taxon>Eukaryota</taxon>
        <taxon>Viridiplantae</taxon>
        <taxon>Chlorophyta</taxon>
        <taxon>Chloropicophyceae</taxon>
        <taxon>Chloropicales</taxon>
        <taxon>Chloropicaceae</taxon>
        <taxon>Chloropicon</taxon>
    </lineage>
</organism>
<dbReference type="Gene3D" id="3.30.60.190">
    <property type="match status" value="1"/>
</dbReference>
<dbReference type="InterPro" id="IPR039646">
    <property type="entry name" value="ZNHIT2"/>
</dbReference>
<keyword evidence="1" id="KW-0479">Metal-binding</keyword>
<accession>A0A5B8MGD8</accession>
<dbReference type="InterPro" id="IPR007529">
    <property type="entry name" value="Znf_HIT"/>
</dbReference>
<dbReference type="GO" id="GO:0008270">
    <property type="term" value="F:zinc ion binding"/>
    <property type="evidence" value="ECO:0007669"/>
    <property type="project" value="UniProtKB-UniRule"/>
</dbReference>
<evidence type="ECO:0000256" key="1">
    <source>
        <dbReference type="PROSITE-ProRule" id="PRU00453"/>
    </source>
</evidence>
<reference evidence="3 4" key="1">
    <citation type="submission" date="2018-07" db="EMBL/GenBank/DDBJ databases">
        <title>The complete nuclear genome of the prasinophyte Chloropicon primus (CCMP1205).</title>
        <authorList>
            <person name="Pombert J.-F."/>
            <person name="Otis C."/>
            <person name="Turmel M."/>
            <person name="Lemieux C."/>
        </authorList>
    </citation>
    <scope>NUCLEOTIDE SEQUENCE [LARGE SCALE GENOMIC DNA]</scope>
    <source>
        <strain evidence="3 4">CCMP1205</strain>
    </source>
</reference>
<dbReference type="CDD" id="cd23024">
    <property type="entry name" value="zf-HIT_ZNHIT2-3"/>
    <property type="match status" value="1"/>
</dbReference>